<organism evidence="3 4">
    <name type="scientific">Bacillus pseudomycoides</name>
    <dbReference type="NCBI Taxonomy" id="64104"/>
    <lineage>
        <taxon>Bacteria</taxon>
        <taxon>Bacillati</taxon>
        <taxon>Bacillota</taxon>
        <taxon>Bacilli</taxon>
        <taxon>Bacillales</taxon>
        <taxon>Bacillaceae</taxon>
        <taxon>Bacillus</taxon>
        <taxon>Bacillus cereus group</taxon>
    </lineage>
</organism>
<dbReference type="PROSITE" id="PS51272">
    <property type="entry name" value="SLH"/>
    <property type="match status" value="1"/>
</dbReference>
<dbReference type="InterPro" id="IPR001119">
    <property type="entry name" value="SLH_dom"/>
</dbReference>
<dbReference type="Pfam" id="PF00395">
    <property type="entry name" value="SLH"/>
    <property type="match status" value="1"/>
</dbReference>
<sequence length="190" mass="21527">MAVVLQKAFNLNFNTQVSFKDIPKNHWAELYANALLANNISRGDGSGNYLGNDLVKREQYAEFLYNAILTNPEKNTINKTLDSRFSSRGDTYQYPEFVQLANSMLGTSYQLGLNKGEFIELSRNYNMKISQTNSKSIILQGFKDDTESTTSYVDLFKLLSIVDHQGGLKFNSEDVHTAVMERLENTNTIL</sequence>
<dbReference type="Proteomes" id="UP000221020">
    <property type="component" value="Unassembled WGS sequence"/>
</dbReference>
<dbReference type="AlphaFoldDB" id="A0AA91ZSE4"/>
<name>A0AA91ZSE4_9BACI</name>
<gene>
    <name evidence="3" type="ORF">CON65_17175</name>
</gene>
<reference evidence="3 4" key="1">
    <citation type="submission" date="2017-09" db="EMBL/GenBank/DDBJ databases">
        <title>Large-scale bioinformatics analysis of Bacillus genomes uncovers conserved roles of natural products in bacterial physiology.</title>
        <authorList>
            <consortium name="Agbiome Team Llc"/>
            <person name="Bleich R.M."/>
            <person name="Grubbs K.J."/>
            <person name="Santa Maria K.C."/>
            <person name="Allen S.E."/>
            <person name="Farag S."/>
            <person name="Shank E.A."/>
            <person name="Bowers A."/>
        </authorList>
    </citation>
    <scope>NUCLEOTIDE SEQUENCE [LARGE SCALE GENOMIC DNA]</scope>
    <source>
        <strain evidence="3 4">AFS092012</strain>
    </source>
</reference>
<evidence type="ECO:0000313" key="3">
    <source>
        <dbReference type="EMBL" id="PED81414.1"/>
    </source>
</evidence>
<evidence type="ECO:0000313" key="4">
    <source>
        <dbReference type="Proteomes" id="UP000221020"/>
    </source>
</evidence>
<evidence type="ECO:0000256" key="1">
    <source>
        <dbReference type="ARBA" id="ARBA00022729"/>
    </source>
</evidence>
<evidence type="ECO:0000259" key="2">
    <source>
        <dbReference type="PROSITE" id="PS51272"/>
    </source>
</evidence>
<accession>A0AA91ZSE4</accession>
<proteinExistence type="predicted"/>
<comment type="caution">
    <text evidence="3">The sequence shown here is derived from an EMBL/GenBank/DDBJ whole genome shotgun (WGS) entry which is preliminary data.</text>
</comment>
<dbReference type="EMBL" id="NVOR01000066">
    <property type="protein sequence ID" value="PED81414.1"/>
    <property type="molecule type" value="Genomic_DNA"/>
</dbReference>
<protein>
    <recommendedName>
        <fullName evidence="2">SLH domain-containing protein</fullName>
    </recommendedName>
</protein>
<keyword evidence="1" id="KW-0732">Signal</keyword>
<feature type="domain" description="SLH" evidence="2">
    <location>
        <begin position="15"/>
        <end position="78"/>
    </location>
</feature>